<evidence type="ECO:0000259" key="7">
    <source>
        <dbReference type="SMART" id="SM00385"/>
    </source>
</evidence>
<dbReference type="GeneID" id="7050049"/>
<dbReference type="InterPro" id="IPR006671">
    <property type="entry name" value="Cyclin_N"/>
</dbReference>
<dbReference type="GO" id="GO:0005737">
    <property type="term" value="C:cytoplasm"/>
    <property type="evidence" value="ECO:0000318"/>
    <property type="project" value="GO_Central"/>
</dbReference>
<sequence length="384" mass="43263">MTRPRALPAAAPPHSPASDGFLSEYRDDILTYLQSRQSAYLPNVAAMRHQPQLTWSMRSLLVSFLIEVHLGFALSPATLLLAVSLMDRYTAKRTVYRRHYQLLGCACLWIACKFYEHKQRVPLLQELKELCRDVYSETMFVQMERHILVTLNWDIAQPTADIFLPVLHPMVFFLLEVSLFSEQFLTFPASSIAAAAVVVAERFIGTELRSQAEWNPNFLWPIDWRVGRESDAGDGNNDSDCSAETPPASDRPENGNDYSCCCKLVDQEAKPCPSADADESPPLVGSTPPSSHKRPATPTRLTTPNELLPTRKSESHMVLQTYLDTLRTERLDECVNALMLLLRAPLPSPVFYNKFPLQVAVVQSRLSSPISSPRKRARKDDDES</sequence>
<evidence type="ECO:0000256" key="2">
    <source>
        <dbReference type="ARBA" id="ARBA00022618"/>
    </source>
</evidence>
<keyword evidence="3 5" id="KW-0195">Cyclin</keyword>
<keyword evidence="4" id="KW-0131">Cell cycle</keyword>
<dbReference type="Pfam" id="PF00134">
    <property type="entry name" value="Cyclin_N"/>
    <property type="match status" value="1"/>
</dbReference>
<reference evidence="8 10" key="1">
    <citation type="journal article" date="2011" name="Science">
        <title>Comparative functional genomics of the fission yeasts.</title>
        <authorList>
            <person name="Rhind N."/>
            <person name="Chen Z."/>
            <person name="Yassour M."/>
            <person name="Thompson D.A."/>
            <person name="Haas B.J."/>
            <person name="Habib N."/>
            <person name="Wapinski I."/>
            <person name="Roy S."/>
            <person name="Lin M.F."/>
            <person name="Heiman D.I."/>
            <person name="Young S.K."/>
            <person name="Furuya K."/>
            <person name="Guo Y."/>
            <person name="Pidoux A."/>
            <person name="Chen H.M."/>
            <person name="Robbertse B."/>
            <person name="Goldberg J.M."/>
            <person name="Aoki K."/>
            <person name="Bayne E.H."/>
            <person name="Berlin A.M."/>
            <person name="Desjardins C.A."/>
            <person name="Dobbs E."/>
            <person name="Dukaj L."/>
            <person name="Fan L."/>
            <person name="FitzGerald M.G."/>
            <person name="French C."/>
            <person name="Gujja S."/>
            <person name="Hansen K."/>
            <person name="Keifenheim D."/>
            <person name="Levin J.Z."/>
            <person name="Mosher R.A."/>
            <person name="Mueller C.A."/>
            <person name="Pfiffner J."/>
            <person name="Priest M."/>
            <person name="Russ C."/>
            <person name="Smialowska A."/>
            <person name="Swoboda P."/>
            <person name="Sykes S.M."/>
            <person name="Vaughn M."/>
            <person name="Vengrova S."/>
            <person name="Yoder R."/>
            <person name="Zeng Q."/>
            <person name="Allshire R."/>
            <person name="Baulcombe D."/>
            <person name="Birren B.W."/>
            <person name="Brown W."/>
            <person name="Ekwall K."/>
            <person name="Kellis M."/>
            <person name="Leatherwood J."/>
            <person name="Levin H."/>
            <person name="Margalit H."/>
            <person name="Martienssen R."/>
            <person name="Nieduszynski C.A."/>
            <person name="Spatafora J.W."/>
            <person name="Friedman N."/>
            <person name="Dalgaard J.Z."/>
            <person name="Baumann P."/>
            <person name="Niki H."/>
            <person name="Regev A."/>
            <person name="Nusbaum C."/>
        </authorList>
    </citation>
    <scope>NUCLEOTIDE SEQUENCE [LARGE SCALE GENOMIC DNA]</scope>
    <source>
        <strain evidence="10">yFS275 / FY16936</strain>
    </source>
</reference>
<feature type="region of interest" description="Disordered" evidence="6">
    <location>
        <begin position="231"/>
        <end position="254"/>
    </location>
</feature>
<dbReference type="CDD" id="cd20559">
    <property type="entry name" value="CYCLIN_ScCLN_like"/>
    <property type="match status" value="1"/>
</dbReference>
<dbReference type="InterPro" id="IPR004367">
    <property type="entry name" value="Cyclin_C-dom"/>
</dbReference>
<organism evidence="8 10">
    <name type="scientific">Schizosaccharomyces japonicus (strain yFS275 / FY16936)</name>
    <name type="common">Fission yeast</name>
    <dbReference type="NCBI Taxonomy" id="402676"/>
    <lineage>
        <taxon>Eukaryota</taxon>
        <taxon>Fungi</taxon>
        <taxon>Dikarya</taxon>
        <taxon>Ascomycota</taxon>
        <taxon>Taphrinomycotina</taxon>
        <taxon>Schizosaccharomycetes</taxon>
        <taxon>Schizosaccharomycetales</taxon>
        <taxon>Schizosaccharomycetaceae</taxon>
        <taxon>Schizosaccharomyces</taxon>
    </lineage>
</organism>
<protein>
    <submittedName>
        <fullName evidence="8">Cyclin Puc1</fullName>
    </submittedName>
</protein>
<dbReference type="VEuPathDB" id="FungiDB:SJAG_02404"/>
<dbReference type="GO" id="GO:0000082">
    <property type="term" value="P:G1/S transition of mitotic cell cycle"/>
    <property type="evidence" value="ECO:0000318"/>
    <property type="project" value="GO_Central"/>
</dbReference>
<dbReference type="EMBL" id="KE651166">
    <property type="protein sequence ID" value="EEB07317.1"/>
    <property type="molecule type" value="Genomic_DNA"/>
</dbReference>
<evidence type="ECO:0000256" key="1">
    <source>
        <dbReference type="ARBA" id="ARBA00008742"/>
    </source>
</evidence>
<dbReference type="InterPro" id="IPR048258">
    <property type="entry name" value="Cyclins_cyclin-box"/>
</dbReference>
<dbReference type="JaponicusDB" id="SJAG_02404">
    <property type="gene designation" value="puc1"/>
</dbReference>
<evidence type="ECO:0000256" key="3">
    <source>
        <dbReference type="ARBA" id="ARBA00023127"/>
    </source>
</evidence>
<dbReference type="HOGENOM" id="CLU_719927_0_0_1"/>
<name>B6K2D6_SCHJY</name>
<dbReference type="SUPFAM" id="SSF47954">
    <property type="entry name" value="Cyclin-like"/>
    <property type="match status" value="2"/>
</dbReference>
<dbReference type="eggNOG" id="KOG0653">
    <property type="taxonomic scope" value="Eukaryota"/>
</dbReference>
<dbReference type="STRING" id="402676.B6K2D6"/>
<dbReference type="FunFam" id="1.10.472.10:FF:000010">
    <property type="entry name" value="G1/S-specific cyclin Cln1"/>
    <property type="match status" value="1"/>
</dbReference>
<keyword evidence="10" id="KW-1185">Reference proteome</keyword>
<dbReference type="GO" id="GO:0016538">
    <property type="term" value="F:cyclin-dependent protein serine/threonine kinase regulator activity"/>
    <property type="evidence" value="ECO:0000318"/>
    <property type="project" value="GO_Central"/>
</dbReference>
<dbReference type="AlphaFoldDB" id="B6K2D6"/>
<proteinExistence type="inferred from homology"/>
<feature type="region of interest" description="Disordered" evidence="6">
    <location>
        <begin position="271"/>
        <end position="306"/>
    </location>
</feature>
<dbReference type="SMART" id="SM00385">
    <property type="entry name" value="CYCLIN"/>
    <property type="match status" value="1"/>
</dbReference>
<comment type="similarity">
    <text evidence="1 5">Belongs to the cyclin family.</text>
</comment>
<dbReference type="PANTHER" id="PTHR10177">
    <property type="entry name" value="CYCLINS"/>
    <property type="match status" value="1"/>
</dbReference>
<evidence type="ECO:0000313" key="8">
    <source>
        <dbReference type="EMBL" id="EEB07317.1"/>
    </source>
</evidence>
<feature type="region of interest" description="Disordered" evidence="6">
    <location>
        <begin position="1"/>
        <end position="20"/>
    </location>
</feature>
<dbReference type="PROSITE" id="PS00292">
    <property type="entry name" value="CYCLINS"/>
    <property type="match status" value="1"/>
</dbReference>
<dbReference type="GO" id="GO:0051301">
    <property type="term" value="P:cell division"/>
    <property type="evidence" value="ECO:0007669"/>
    <property type="project" value="UniProtKB-KW"/>
</dbReference>
<evidence type="ECO:0000256" key="4">
    <source>
        <dbReference type="ARBA" id="ARBA00023306"/>
    </source>
</evidence>
<dbReference type="Pfam" id="PF02984">
    <property type="entry name" value="Cyclin_C"/>
    <property type="match status" value="1"/>
</dbReference>
<accession>B6K2D6</accession>
<dbReference type="InterPro" id="IPR039361">
    <property type="entry name" value="Cyclin"/>
</dbReference>
<dbReference type="GO" id="GO:0000307">
    <property type="term" value="C:cyclin-dependent protein kinase holoenzyme complex"/>
    <property type="evidence" value="ECO:0000318"/>
    <property type="project" value="GO_Central"/>
</dbReference>
<gene>
    <name evidence="9" type="primary">puc1</name>
    <name evidence="8" type="ORF">SJAG_02404</name>
</gene>
<dbReference type="InterPro" id="IPR036915">
    <property type="entry name" value="Cyclin-like_sf"/>
</dbReference>
<evidence type="ECO:0000313" key="10">
    <source>
        <dbReference type="Proteomes" id="UP000001744"/>
    </source>
</evidence>
<dbReference type="InterPro" id="IPR013763">
    <property type="entry name" value="Cyclin-like_dom"/>
</dbReference>
<dbReference type="GO" id="GO:0051726">
    <property type="term" value="P:regulation of cell cycle"/>
    <property type="evidence" value="ECO:0007669"/>
    <property type="project" value="UniProtKB-ARBA"/>
</dbReference>
<dbReference type="Proteomes" id="UP000001744">
    <property type="component" value="Unassembled WGS sequence"/>
</dbReference>
<feature type="domain" description="Cyclin-like" evidence="7">
    <location>
        <begin position="63"/>
        <end position="149"/>
    </location>
</feature>
<keyword evidence="2" id="KW-0132">Cell division</keyword>
<dbReference type="RefSeq" id="XP_002173610.1">
    <property type="nucleotide sequence ID" value="XM_002173574.1"/>
</dbReference>
<dbReference type="Gene3D" id="1.10.472.10">
    <property type="entry name" value="Cyclin-like"/>
    <property type="match status" value="1"/>
</dbReference>
<evidence type="ECO:0000313" key="9">
    <source>
        <dbReference type="JaponicusDB" id="SJAG_02404"/>
    </source>
</evidence>
<dbReference type="OrthoDB" id="5590282at2759"/>
<evidence type="ECO:0000256" key="6">
    <source>
        <dbReference type="SAM" id="MobiDB-lite"/>
    </source>
</evidence>
<dbReference type="GO" id="GO:0005634">
    <property type="term" value="C:nucleus"/>
    <property type="evidence" value="ECO:0000318"/>
    <property type="project" value="GO_Central"/>
</dbReference>
<evidence type="ECO:0000256" key="5">
    <source>
        <dbReference type="RuleBase" id="RU000383"/>
    </source>
</evidence>